<protein>
    <submittedName>
        <fullName evidence="2">Starch-binding associating with outer membrane</fullName>
    </submittedName>
</protein>
<feature type="chain" id="PRO_5012228968" evidence="1">
    <location>
        <begin position="25"/>
        <end position="525"/>
    </location>
</feature>
<dbReference type="PROSITE" id="PS51257">
    <property type="entry name" value="PROKAR_LIPOPROTEIN"/>
    <property type="match status" value="1"/>
</dbReference>
<keyword evidence="1" id="KW-0732">Signal</keyword>
<dbReference type="Gene3D" id="1.20.120.840">
    <property type="entry name" value="SusD-like, tetratrico peptide repeats domain"/>
    <property type="match status" value="1"/>
</dbReference>
<dbReference type="InterPro" id="IPR041662">
    <property type="entry name" value="SusD-like_2"/>
</dbReference>
<dbReference type="RefSeq" id="WP_073403743.1">
    <property type="nucleotide sequence ID" value="NZ_FQTV01000019.1"/>
</dbReference>
<reference evidence="2 3" key="1">
    <citation type="submission" date="2016-11" db="EMBL/GenBank/DDBJ databases">
        <authorList>
            <person name="Jaros S."/>
            <person name="Januszkiewicz K."/>
            <person name="Wedrychowicz H."/>
        </authorList>
    </citation>
    <scope>NUCLEOTIDE SEQUENCE [LARGE SCALE GENOMIC DNA]</scope>
    <source>
        <strain evidence="2 3">DSM 26991</strain>
    </source>
</reference>
<accession>A0A1M5G806</accession>
<dbReference type="STRING" id="1297750.SAMN05444405_11954"/>
<organism evidence="2 3">
    <name type="scientific">Bacteroides luti</name>
    <dbReference type="NCBI Taxonomy" id="1297750"/>
    <lineage>
        <taxon>Bacteria</taxon>
        <taxon>Pseudomonadati</taxon>
        <taxon>Bacteroidota</taxon>
        <taxon>Bacteroidia</taxon>
        <taxon>Bacteroidales</taxon>
        <taxon>Bacteroidaceae</taxon>
        <taxon>Bacteroides</taxon>
    </lineage>
</organism>
<dbReference type="AlphaFoldDB" id="A0A1M5G806"/>
<dbReference type="SUPFAM" id="SSF48452">
    <property type="entry name" value="TPR-like"/>
    <property type="match status" value="1"/>
</dbReference>
<dbReference type="CDD" id="cd08977">
    <property type="entry name" value="SusD"/>
    <property type="match status" value="1"/>
</dbReference>
<dbReference type="Gene3D" id="1.25.40.390">
    <property type="match status" value="2"/>
</dbReference>
<name>A0A1M5G806_9BACE</name>
<evidence type="ECO:0000256" key="1">
    <source>
        <dbReference type="SAM" id="SignalP"/>
    </source>
</evidence>
<dbReference type="OrthoDB" id="1109828at2"/>
<dbReference type="Pfam" id="PF12771">
    <property type="entry name" value="SusD-like_2"/>
    <property type="match status" value="1"/>
</dbReference>
<gene>
    <name evidence="2" type="ORF">SAMN05444405_11954</name>
</gene>
<feature type="signal peptide" evidence="1">
    <location>
        <begin position="1"/>
        <end position="24"/>
    </location>
</feature>
<dbReference type="InterPro" id="IPR011990">
    <property type="entry name" value="TPR-like_helical_dom_sf"/>
</dbReference>
<sequence length="525" mass="57845">MKSIFKFNISKGLLSAAMLSAVLASCSEDVMDNINKDANHTTNAPSKFILADVITSTAFNNVGGDLNTYFSAYVENEVGTYNQLYNAEIRQNEPSASSTFNNVWGNIYSSLKNARIVIKKCSEGGEQEGNYTTKGMAEVMAALNSAILTDAYGDVPYTQAALPDLTNGKPQYMNPEIDSQENVYKTIMQLLDNAIVDLPQGDKTAPGSFDLLYSGDKAKWLKLAYGLKARYTMRLMKRSTNVAADMAKVIEYVDKSFASVDDQAAFDHYSASNLNPLFDFQWSRDAISASQSMYDKLAARKDPRISRVYYNPSSWAHLVPGNAKFRLAPNGTPTERQNYYSYSVYVYAQLAPTMLMSYHELLFLKAEALCRLNRANEAEGVLKQAVVAAIANTEKSVTAAMNAPTVLGYGGLQDISADAITTAQAETYFETNVKPLFAVNALKEVMNQKYIALWGASGEATESYNDIRRMKALGENYVTLANTGKFPLRCPYGSDDTLANPNVKKAYGDGQYVYTEPVWWAGGTR</sequence>
<dbReference type="EMBL" id="FQTV01000019">
    <property type="protein sequence ID" value="SHF99571.1"/>
    <property type="molecule type" value="Genomic_DNA"/>
</dbReference>
<keyword evidence="3" id="KW-1185">Reference proteome</keyword>
<dbReference type="Proteomes" id="UP000184509">
    <property type="component" value="Unassembled WGS sequence"/>
</dbReference>
<evidence type="ECO:0000313" key="3">
    <source>
        <dbReference type="Proteomes" id="UP000184509"/>
    </source>
</evidence>
<evidence type="ECO:0000313" key="2">
    <source>
        <dbReference type="EMBL" id="SHF99571.1"/>
    </source>
</evidence>
<proteinExistence type="predicted"/>